<dbReference type="EMBL" id="CAJVPZ010039301">
    <property type="protein sequence ID" value="CAG8757196.1"/>
    <property type="molecule type" value="Genomic_DNA"/>
</dbReference>
<keyword evidence="2" id="KW-1185">Reference proteome</keyword>
<accession>A0A9N9IZ13</accession>
<dbReference type="AlphaFoldDB" id="A0A9N9IZ13"/>
<evidence type="ECO:0000313" key="1">
    <source>
        <dbReference type="EMBL" id="CAG8757196.1"/>
    </source>
</evidence>
<evidence type="ECO:0000313" key="2">
    <source>
        <dbReference type="Proteomes" id="UP000789396"/>
    </source>
</evidence>
<dbReference type="OrthoDB" id="10579798at2759"/>
<protein>
    <submittedName>
        <fullName evidence="1">2953_t:CDS:1</fullName>
    </submittedName>
</protein>
<proteinExistence type="predicted"/>
<organism evidence="1 2">
    <name type="scientific">Racocetra fulgida</name>
    <dbReference type="NCBI Taxonomy" id="60492"/>
    <lineage>
        <taxon>Eukaryota</taxon>
        <taxon>Fungi</taxon>
        <taxon>Fungi incertae sedis</taxon>
        <taxon>Mucoromycota</taxon>
        <taxon>Glomeromycotina</taxon>
        <taxon>Glomeromycetes</taxon>
        <taxon>Diversisporales</taxon>
        <taxon>Gigasporaceae</taxon>
        <taxon>Racocetra</taxon>
    </lineage>
</organism>
<dbReference type="Proteomes" id="UP000789396">
    <property type="component" value="Unassembled WGS sequence"/>
</dbReference>
<feature type="non-terminal residue" evidence="1">
    <location>
        <position position="63"/>
    </location>
</feature>
<reference evidence="1" key="1">
    <citation type="submission" date="2021-06" db="EMBL/GenBank/DDBJ databases">
        <authorList>
            <person name="Kallberg Y."/>
            <person name="Tangrot J."/>
            <person name="Rosling A."/>
        </authorList>
    </citation>
    <scope>NUCLEOTIDE SEQUENCE</scope>
    <source>
        <strain evidence="1">IN212</strain>
    </source>
</reference>
<name>A0A9N9IZ13_9GLOM</name>
<sequence>MQDLIEVESIPKPTGLKYINLAEVLGLDHSIVLEYQSDIRDLVKRKLDIQKTWKDQDINAIAH</sequence>
<comment type="caution">
    <text evidence="1">The sequence shown here is derived from an EMBL/GenBank/DDBJ whole genome shotgun (WGS) entry which is preliminary data.</text>
</comment>
<gene>
    <name evidence="1" type="ORF">RFULGI_LOCUS14038</name>
</gene>